<dbReference type="GO" id="GO:0006355">
    <property type="term" value="P:regulation of DNA-templated transcription"/>
    <property type="evidence" value="ECO:0007669"/>
    <property type="project" value="InterPro"/>
</dbReference>
<accession>A0A8H3EGP9</accession>
<feature type="compositionally biased region" description="Basic and acidic residues" evidence="1">
    <location>
        <begin position="252"/>
        <end position="263"/>
    </location>
</feature>
<proteinExistence type="predicted"/>
<feature type="compositionally biased region" description="Polar residues" evidence="1">
    <location>
        <begin position="264"/>
        <end position="286"/>
    </location>
</feature>
<feature type="compositionally biased region" description="Polar residues" evidence="1">
    <location>
        <begin position="225"/>
        <end position="251"/>
    </location>
</feature>
<keyword evidence="3" id="KW-1185">Reference proteome</keyword>
<organism evidence="2 3">
    <name type="scientific">Heterodermia speciosa</name>
    <dbReference type="NCBI Taxonomy" id="116794"/>
    <lineage>
        <taxon>Eukaryota</taxon>
        <taxon>Fungi</taxon>
        <taxon>Dikarya</taxon>
        <taxon>Ascomycota</taxon>
        <taxon>Pezizomycotina</taxon>
        <taxon>Lecanoromycetes</taxon>
        <taxon>OSLEUM clade</taxon>
        <taxon>Lecanoromycetidae</taxon>
        <taxon>Caliciales</taxon>
        <taxon>Physciaceae</taxon>
        <taxon>Heterodermia</taxon>
    </lineage>
</organism>
<evidence type="ECO:0000256" key="1">
    <source>
        <dbReference type="SAM" id="MobiDB-lite"/>
    </source>
</evidence>
<feature type="region of interest" description="Disordered" evidence="1">
    <location>
        <begin position="663"/>
        <end position="686"/>
    </location>
</feature>
<protein>
    <recommendedName>
        <fullName evidence="4">Fungal N-terminal domain-containing protein</fullName>
    </recommendedName>
</protein>
<evidence type="ECO:0000313" key="2">
    <source>
        <dbReference type="EMBL" id="CAF9905367.1"/>
    </source>
</evidence>
<dbReference type="PANTHER" id="PTHR36167">
    <property type="entry name" value="C2H2 FINGER DOMAIN TRANSCRIPTION FACTOR (EUROFUNG)-RELATED"/>
    <property type="match status" value="1"/>
</dbReference>
<sequence length="733" mass="80806">MEGIGAAASILTIGAAGVQVSIKLFAFANQVGTAPSRIRSIASDVSLTANVLQQLSELLNKNDNDKAVNVFNEDGLATTQASADACKTVFLELDDVLKRASQHMRKNSNKAALGQTFVLSKHERMKWPFLQPEIDSLRTALRDARETLMLMLHVTTLAYMKKQAEMTRSSTGVNYEQSELVSAILALHSQGFASGHHNVQRSKTGQRKIVPTPSPTGGDRVLECSSPNVQPSTLPSGTQESLFTSTISTHRSVSDGPDRRDSSETPFTEASIQSSMPLTPILSGSRSGIKREDEHKVRDQGLSKDPNNPRLQGAQGQSSQNQSIPEAIPGAKPTMEAWMVMPRVSRADGGCGYDLRWRMNVWPLDSTEMRRLVRGISWWGKPDISKQFASLTSMEREVVNHYLAPRNNALNDDVTVKGVGFRPMEPTVEPNTRMPWRSIQVLIARTRPRRTSFTCELITQTPPILDEPLRYVHGGVSTNESPIVVQGYAEVPKSEEVGIGESKAKGEGPFAGLTRLLVVADGIVHDQYGKTAGLVVEGDPKDLVGRAVDEDGDIFDESGNIIGRAKPIDQIPIGSSAPVEDRATKRFGDVSRHDPIQEQVIENENVGAERMQHLQLSVPNMASHQTYPKYSEVEFQDEEPEIGDSRRMRRILEGHYSWDLDFERDVPEDTDGGPYSLEPASPQDFPEETVAGYIERPVAEEAEIAPDAEEPYEVEAERIIQGLLGRYTTLYDQ</sequence>
<dbReference type="Proteomes" id="UP000664521">
    <property type="component" value="Unassembled WGS sequence"/>
</dbReference>
<dbReference type="EMBL" id="CAJPDS010000003">
    <property type="protein sequence ID" value="CAF9905367.1"/>
    <property type="molecule type" value="Genomic_DNA"/>
</dbReference>
<feature type="compositionally biased region" description="Basic and acidic residues" evidence="1">
    <location>
        <begin position="289"/>
        <end position="302"/>
    </location>
</feature>
<name>A0A8H3EGP9_9LECA</name>
<feature type="compositionally biased region" description="Low complexity" evidence="1">
    <location>
        <begin position="312"/>
        <end position="323"/>
    </location>
</feature>
<dbReference type="InterPro" id="IPR039327">
    <property type="entry name" value="CON7-like"/>
</dbReference>
<dbReference type="Pfam" id="PF12396">
    <property type="entry name" value="DUF3659"/>
    <property type="match status" value="1"/>
</dbReference>
<dbReference type="PANTHER" id="PTHR36167:SF4">
    <property type="entry name" value="FUNGAL N-TERMINAL DOMAIN-CONTAINING PROTEIN"/>
    <property type="match status" value="1"/>
</dbReference>
<feature type="region of interest" description="Disordered" evidence="1">
    <location>
        <begin position="195"/>
        <end position="328"/>
    </location>
</feature>
<evidence type="ECO:0000313" key="3">
    <source>
        <dbReference type="Proteomes" id="UP000664521"/>
    </source>
</evidence>
<reference evidence="2" key="1">
    <citation type="submission" date="2021-03" db="EMBL/GenBank/DDBJ databases">
        <authorList>
            <person name="Tagirdzhanova G."/>
        </authorList>
    </citation>
    <scope>NUCLEOTIDE SEQUENCE</scope>
</reference>
<gene>
    <name evidence="2" type="ORF">HETSPECPRED_004970</name>
</gene>
<dbReference type="InterPro" id="IPR022124">
    <property type="entry name" value="DUF3659"/>
</dbReference>
<dbReference type="AlphaFoldDB" id="A0A8H3EGP9"/>
<evidence type="ECO:0008006" key="4">
    <source>
        <dbReference type="Google" id="ProtNLM"/>
    </source>
</evidence>
<dbReference type="OrthoDB" id="5431013at2759"/>
<comment type="caution">
    <text evidence="2">The sequence shown here is derived from an EMBL/GenBank/DDBJ whole genome shotgun (WGS) entry which is preliminary data.</text>
</comment>